<protein>
    <submittedName>
        <fullName evidence="2">GNAT family N-acetyltransferase</fullName>
        <ecNumber evidence="2">2.3.-.-</ecNumber>
    </submittedName>
</protein>
<evidence type="ECO:0000313" key="3">
    <source>
        <dbReference type="Proteomes" id="UP001596203"/>
    </source>
</evidence>
<organism evidence="2 3">
    <name type="scientific">Plantactinospora solaniradicis</name>
    <dbReference type="NCBI Taxonomy" id="1723736"/>
    <lineage>
        <taxon>Bacteria</taxon>
        <taxon>Bacillati</taxon>
        <taxon>Actinomycetota</taxon>
        <taxon>Actinomycetes</taxon>
        <taxon>Micromonosporales</taxon>
        <taxon>Micromonosporaceae</taxon>
        <taxon>Plantactinospora</taxon>
    </lineage>
</organism>
<dbReference type="EMBL" id="JBHSPR010000085">
    <property type="protein sequence ID" value="MFC6023156.1"/>
    <property type="molecule type" value="Genomic_DNA"/>
</dbReference>
<name>A0ABW1KMV4_9ACTN</name>
<evidence type="ECO:0000313" key="2">
    <source>
        <dbReference type="EMBL" id="MFC6023156.1"/>
    </source>
</evidence>
<dbReference type="PANTHER" id="PTHR42791:SF1">
    <property type="entry name" value="N-ACETYLTRANSFERASE DOMAIN-CONTAINING PROTEIN"/>
    <property type="match status" value="1"/>
</dbReference>
<sequence length="218" mass="23639">MPFRGAESTARSVPAVRQATAGEVAWIGRVLAEAFQAGPVAAWLVPDPDERLAISRDLFATVVASAVPDGTVHVTDDLSGVAVWRDRIRPAADPPSYRMRLLAATGRWADRFDLLDQLLLAYHPGSAHHHLAYLGVRPARQGRGLAGALLRHHHRLLDAARLPGYLVAGDPGARDRYQRHGYHADGCLTLPEGGPPLWPMWRPPDRPDRPGCGSGATE</sequence>
<dbReference type="InterPro" id="IPR052523">
    <property type="entry name" value="Trichothecene_AcTrans"/>
</dbReference>
<dbReference type="Gene3D" id="3.40.630.30">
    <property type="match status" value="1"/>
</dbReference>
<dbReference type="Proteomes" id="UP001596203">
    <property type="component" value="Unassembled WGS sequence"/>
</dbReference>
<feature type="domain" description="N-acetyltransferase" evidence="1">
    <location>
        <begin position="65"/>
        <end position="205"/>
    </location>
</feature>
<gene>
    <name evidence="2" type="ORF">ACFP2T_44280</name>
</gene>
<dbReference type="RefSeq" id="WP_377433165.1">
    <property type="nucleotide sequence ID" value="NZ_JBHSPR010000085.1"/>
</dbReference>
<dbReference type="CDD" id="cd04301">
    <property type="entry name" value="NAT_SF"/>
    <property type="match status" value="1"/>
</dbReference>
<accession>A0ABW1KMV4</accession>
<keyword evidence="2" id="KW-0012">Acyltransferase</keyword>
<proteinExistence type="predicted"/>
<dbReference type="PROSITE" id="PS51186">
    <property type="entry name" value="GNAT"/>
    <property type="match status" value="1"/>
</dbReference>
<comment type="caution">
    <text evidence="2">The sequence shown here is derived from an EMBL/GenBank/DDBJ whole genome shotgun (WGS) entry which is preliminary data.</text>
</comment>
<dbReference type="EC" id="2.3.-.-" evidence="2"/>
<dbReference type="SUPFAM" id="SSF55729">
    <property type="entry name" value="Acyl-CoA N-acyltransferases (Nat)"/>
    <property type="match status" value="1"/>
</dbReference>
<reference evidence="3" key="1">
    <citation type="journal article" date="2019" name="Int. J. Syst. Evol. Microbiol.">
        <title>The Global Catalogue of Microorganisms (GCM) 10K type strain sequencing project: providing services to taxonomists for standard genome sequencing and annotation.</title>
        <authorList>
            <consortium name="The Broad Institute Genomics Platform"/>
            <consortium name="The Broad Institute Genome Sequencing Center for Infectious Disease"/>
            <person name="Wu L."/>
            <person name="Ma J."/>
        </authorList>
    </citation>
    <scope>NUCLEOTIDE SEQUENCE [LARGE SCALE GENOMIC DNA]</scope>
    <source>
        <strain evidence="3">ZS-35-S2</strain>
    </source>
</reference>
<keyword evidence="3" id="KW-1185">Reference proteome</keyword>
<dbReference type="InterPro" id="IPR000182">
    <property type="entry name" value="GNAT_dom"/>
</dbReference>
<keyword evidence="2" id="KW-0808">Transferase</keyword>
<dbReference type="GO" id="GO:0016746">
    <property type="term" value="F:acyltransferase activity"/>
    <property type="evidence" value="ECO:0007669"/>
    <property type="project" value="UniProtKB-KW"/>
</dbReference>
<dbReference type="InterPro" id="IPR016181">
    <property type="entry name" value="Acyl_CoA_acyltransferase"/>
</dbReference>
<evidence type="ECO:0000259" key="1">
    <source>
        <dbReference type="PROSITE" id="PS51186"/>
    </source>
</evidence>
<dbReference type="PANTHER" id="PTHR42791">
    <property type="entry name" value="GNAT FAMILY ACETYLTRANSFERASE"/>
    <property type="match status" value="1"/>
</dbReference>